<protein>
    <submittedName>
        <fullName evidence="2">Protein SLX4IP</fullName>
    </submittedName>
</protein>
<feature type="compositionally biased region" description="Basic and acidic residues" evidence="1">
    <location>
        <begin position="182"/>
        <end position="197"/>
    </location>
</feature>
<evidence type="ECO:0000256" key="1">
    <source>
        <dbReference type="SAM" id="MobiDB-lite"/>
    </source>
</evidence>
<dbReference type="PANTHER" id="PTHR28557">
    <property type="entry name" value="PROTEIN SLX4IP"/>
    <property type="match status" value="1"/>
</dbReference>
<accession>A0A9W7WP49</accession>
<sequence>HSSKFVIKCGNFAVLVDLHLLPLGAQDNARWFSPEHRKEVGSLIRDSVEQKVRQFQEARHQKIQPKPKKDVTLNTPLCLEGGNIRLSVYFMKRHINLRCIVRQHYRELRVFPERVVVCASPLENAVLPNGNLNQDVLQQSGQSKSKYFSSPGETKDPLSSSTVMRRAVLQKIAKQANTRSRPCRDDHESRSDTVEKGITKLNRPLPVSSECLFADDLVACAHEDVKTIIQLSELSNKDKEGAQPCPESTGFKRRQRTPNSEEHQKPKRLRLGEAAVPGDSNRPSSGISSCSSHGAAQPEIRLEEEVLTHGNSTVEQSNQSGPAASLRGSSVKPVSSGSSISSREERREGAPRTSRLRRLKKS</sequence>
<feature type="compositionally biased region" description="Low complexity" evidence="1">
    <location>
        <begin position="280"/>
        <end position="292"/>
    </location>
</feature>
<gene>
    <name evidence="2" type="ORF">IRJ41_020859</name>
</gene>
<reference evidence="2" key="1">
    <citation type="submission" date="2021-02" db="EMBL/GenBank/DDBJ databases">
        <title>Comparative genomics reveals that relaxation of natural selection precedes convergent phenotypic evolution of cavefish.</title>
        <authorList>
            <person name="Peng Z."/>
        </authorList>
    </citation>
    <scope>NUCLEOTIDE SEQUENCE</scope>
    <source>
        <tissue evidence="2">Muscle</tissue>
    </source>
</reference>
<feature type="compositionally biased region" description="Low complexity" evidence="1">
    <location>
        <begin position="327"/>
        <end position="341"/>
    </location>
</feature>
<feature type="region of interest" description="Disordered" evidence="1">
    <location>
        <begin position="139"/>
        <end position="197"/>
    </location>
</feature>
<feature type="compositionally biased region" description="Polar residues" evidence="1">
    <location>
        <begin position="139"/>
        <end position="163"/>
    </location>
</feature>
<dbReference type="Proteomes" id="UP001059041">
    <property type="component" value="Linkage Group LG9"/>
</dbReference>
<evidence type="ECO:0000313" key="2">
    <source>
        <dbReference type="EMBL" id="KAI7805807.1"/>
    </source>
</evidence>
<keyword evidence="3" id="KW-1185">Reference proteome</keyword>
<proteinExistence type="predicted"/>
<feature type="non-terminal residue" evidence="2">
    <location>
        <position position="362"/>
    </location>
</feature>
<dbReference type="InterPro" id="IPR031479">
    <property type="entry name" value="SLX4IP"/>
</dbReference>
<dbReference type="Pfam" id="PF15744">
    <property type="entry name" value="UPF0492"/>
    <property type="match status" value="1"/>
</dbReference>
<organism evidence="2 3">
    <name type="scientific">Triplophysa rosa</name>
    <name type="common">Cave loach</name>
    <dbReference type="NCBI Taxonomy" id="992332"/>
    <lineage>
        <taxon>Eukaryota</taxon>
        <taxon>Metazoa</taxon>
        <taxon>Chordata</taxon>
        <taxon>Craniata</taxon>
        <taxon>Vertebrata</taxon>
        <taxon>Euteleostomi</taxon>
        <taxon>Actinopterygii</taxon>
        <taxon>Neopterygii</taxon>
        <taxon>Teleostei</taxon>
        <taxon>Ostariophysi</taxon>
        <taxon>Cypriniformes</taxon>
        <taxon>Nemacheilidae</taxon>
        <taxon>Triplophysa</taxon>
    </lineage>
</organism>
<evidence type="ECO:0000313" key="3">
    <source>
        <dbReference type="Proteomes" id="UP001059041"/>
    </source>
</evidence>
<name>A0A9W7WP49_TRIRA</name>
<dbReference type="AlphaFoldDB" id="A0A9W7WP49"/>
<dbReference type="PANTHER" id="PTHR28557:SF1">
    <property type="entry name" value="PROTEIN SLX4IP"/>
    <property type="match status" value="1"/>
</dbReference>
<feature type="compositionally biased region" description="Polar residues" evidence="1">
    <location>
        <begin position="309"/>
        <end position="322"/>
    </location>
</feature>
<feature type="region of interest" description="Disordered" evidence="1">
    <location>
        <begin position="237"/>
        <end position="362"/>
    </location>
</feature>
<comment type="caution">
    <text evidence="2">The sequence shown here is derived from an EMBL/GenBank/DDBJ whole genome shotgun (WGS) entry which is preliminary data.</text>
</comment>
<dbReference type="EMBL" id="JAFHDT010000009">
    <property type="protein sequence ID" value="KAI7805807.1"/>
    <property type="molecule type" value="Genomic_DNA"/>
</dbReference>